<proteinExistence type="predicted"/>
<feature type="chain" id="PRO_5032849195" evidence="1">
    <location>
        <begin position="21"/>
        <end position="348"/>
    </location>
</feature>
<protein>
    <submittedName>
        <fullName evidence="2">Uncharacterized protein</fullName>
    </submittedName>
</protein>
<dbReference type="Proteomes" id="UP000588604">
    <property type="component" value="Unassembled WGS sequence"/>
</dbReference>
<evidence type="ECO:0000313" key="3">
    <source>
        <dbReference type="Proteomes" id="UP000588604"/>
    </source>
</evidence>
<evidence type="ECO:0000256" key="1">
    <source>
        <dbReference type="SAM" id="SignalP"/>
    </source>
</evidence>
<dbReference type="EMBL" id="JACIJO010000001">
    <property type="protein sequence ID" value="MBB6324827.1"/>
    <property type="molecule type" value="Genomic_DNA"/>
</dbReference>
<dbReference type="RefSeq" id="WP_184492781.1">
    <property type="nucleotide sequence ID" value="NZ_JACIJO010000001.1"/>
</dbReference>
<sequence>MKANLLSFSLFLFLSSLLFSCDKEEFPDPTPDQNPSLDIYKDRFIAEAKSRGFNLDLSNVDIVYLEEDIVIGGESFCGYGFQQHPVTGKRTVLISKVSRCGWSTQSDLQRERFFFHEIGHAFLNLDHDDSFLCDGNPTSLMHSKVNLYDYYENDSDLKEYYLDELFDRLASEQKCIADLQDWEINPVFFKHQTEDDSWFFYNSNGSFSGERISQNSTNSLVISSVEGKTSTETGYWFTQISNPNIPKGAKVTVRTKVNSSGLKGPGVAIALRVYESRLFNDGAKTVESIFYSTEDNPVSGELTNQIIEVTLPSFTRKTEIIIPFAVILPGTEGEVHFDDFEIIVEKQD</sequence>
<dbReference type="PROSITE" id="PS51257">
    <property type="entry name" value="PROKAR_LIPOPROTEIN"/>
    <property type="match status" value="1"/>
</dbReference>
<dbReference type="SUPFAM" id="SSF55486">
    <property type="entry name" value="Metalloproteases ('zincins'), catalytic domain"/>
    <property type="match status" value="1"/>
</dbReference>
<evidence type="ECO:0000313" key="2">
    <source>
        <dbReference type="EMBL" id="MBB6324827.1"/>
    </source>
</evidence>
<organism evidence="2 3">
    <name type="scientific">Algoriphagus iocasae</name>
    <dbReference type="NCBI Taxonomy" id="1836499"/>
    <lineage>
        <taxon>Bacteria</taxon>
        <taxon>Pseudomonadati</taxon>
        <taxon>Bacteroidota</taxon>
        <taxon>Cytophagia</taxon>
        <taxon>Cytophagales</taxon>
        <taxon>Cyclobacteriaceae</taxon>
        <taxon>Algoriphagus</taxon>
    </lineage>
</organism>
<gene>
    <name evidence="2" type="ORF">FHS59_000442</name>
</gene>
<accession>A0A841MH76</accession>
<dbReference type="AlphaFoldDB" id="A0A841MH76"/>
<name>A0A841MH76_9BACT</name>
<reference evidence="2 3" key="1">
    <citation type="submission" date="2020-08" db="EMBL/GenBank/DDBJ databases">
        <title>Genomic Encyclopedia of Type Strains, Phase IV (KMG-IV): sequencing the most valuable type-strain genomes for metagenomic binning, comparative biology and taxonomic classification.</title>
        <authorList>
            <person name="Goeker M."/>
        </authorList>
    </citation>
    <scope>NUCLEOTIDE SEQUENCE [LARGE SCALE GENOMIC DNA]</scope>
    <source>
        <strain evidence="2 3">DSM 102044</strain>
    </source>
</reference>
<keyword evidence="1" id="KW-0732">Signal</keyword>
<feature type="signal peptide" evidence="1">
    <location>
        <begin position="1"/>
        <end position="20"/>
    </location>
</feature>
<comment type="caution">
    <text evidence="2">The sequence shown here is derived from an EMBL/GenBank/DDBJ whole genome shotgun (WGS) entry which is preliminary data.</text>
</comment>
<keyword evidence="3" id="KW-1185">Reference proteome</keyword>